<dbReference type="EMBL" id="JBHRWI010000011">
    <property type="protein sequence ID" value="MFC3510052.1"/>
    <property type="molecule type" value="Genomic_DNA"/>
</dbReference>
<keyword evidence="1" id="KW-0560">Oxidoreductase</keyword>
<feature type="domain" description="Luciferase-like" evidence="2">
    <location>
        <begin position="13"/>
        <end position="229"/>
    </location>
</feature>
<dbReference type="InterPro" id="IPR050564">
    <property type="entry name" value="F420-G6PD/mer"/>
</dbReference>
<evidence type="ECO:0000259" key="2">
    <source>
        <dbReference type="Pfam" id="PF00296"/>
    </source>
</evidence>
<dbReference type="Pfam" id="PF00296">
    <property type="entry name" value="Bac_luciferase"/>
    <property type="match status" value="1"/>
</dbReference>
<dbReference type="InterPro" id="IPR036661">
    <property type="entry name" value="Luciferase-like_sf"/>
</dbReference>
<dbReference type="Proteomes" id="UP001595764">
    <property type="component" value="Unassembled WGS sequence"/>
</dbReference>
<dbReference type="CDD" id="cd01097">
    <property type="entry name" value="Tetrahydromethanopterin_reductase"/>
    <property type="match status" value="1"/>
</dbReference>
<name>A0ABV7QBD2_9PSEU</name>
<dbReference type="RefSeq" id="WP_377870676.1">
    <property type="nucleotide sequence ID" value="NZ_JBHMAY010000023.1"/>
</dbReference>
<proteinExistence type="predicted"/>
<evidence type="ECO:0000256" key="1">
    <source>
        <dbReference type="ARBA" id="ARBA00023002"/>
    </source>
</evidence>
<dbReference type="Gene3D" id="3.20.20.30">
    <property type="entry name" value="Luciferase-like domain"/>
    <property type="match status" value="1"/>
</dbReference>
<reference evidence="4" key="1">
    <citation type="journal article" date="2019" name="Int. J. Syst. Evol. Microbiol.">
        <title>The Global Catalogue of Microorganisms (GCM) 10K type strain sequencing project: providing services to taxonomists for standard genome sequencing and annotation.</title>
        <authorList>
            <consortium name="The Broad Institute Genomics Platform"/>
            <consortium name="The Broad Institute Genome Sequencing Center for Infectious Disease"/>
            <person name="Wu L."/>
            <person name="Ma J."/>
        </authorList>
    </citation>
    <scope>NUCLEOTIDE SEQUENCE [LARGE SCALE GENOMIC DNA]</scope>
    <source>
        <strain evidence="4">CGMCC 4.7682</strain>
    </source>
</reference>
<organism evidence="3 4">
    <name type="scientific">Amycolatopsis halotolerans</name>
    <dbReference type="NCBI Taxonomy" id="330083"/>
    <lineage>
        <taxon>Bacteria</taxon>
        <taxon>Bacillati</taxon>
        <taxon>Actinomycetota</taxon>
        <taxon>Actinomycetes</taxon>
        <taxon>Pseudonocardiales</taxon>
        <taxon>Pseudonocardiaceae</taxon>
        <taxon>Amycolatopsis</taxon>
    </lineage>
</organism>
<evidence type="ECO:0000313" key="4">
    <source>
        <dbReference type="Proteomes" id="UP001595764"/>
    </source>
</evidence>
<dbReference type="SUPFAM" id="SSF51679">
    <property type="entry name" value="Bacterial luciferase-like"/>
    <property type="match status" value="1"/>
</dbReference>
<protein>
    <submittedName>
        <fullName evidence="3">LLM class flavin-dependent oxidoreductase</fullName>
    </submittedName>
</protein>
<keyword evidence="4" id="KW-1185">Reference proteome</keyword>
<dbReference type="InterPro" id="IPR011251">
    <property type="entry name" value="Luciferase-like_dom"/>
</dbReference>
<gene>
    <name evidence="3" type="ORF">ACFORO_07750</name>
</gene>
<accession>A0ABV7QBD2</accession>
<sequence length="309" mass="32159">MTVFGVRLDSGFNGTAVGEGDPARLIAEAQEADHAGLDVVTVTDHPYHARHLDAYATLGFVLGATSRISGAATVTNLPIRPVPALARTVSALSELSGGRIRLGVGAGALWDQIEAFGVERRTPAEAVRLFAEGITLLRALTGGGTEPVTFDGEFHRVTGVLPSAAATPPIWTGSIGPASLAVTGRLADGWFPAVAQDWRSETVAKSRPLIDRAAVEAGRDPAAISTLYNVFGTISGGAAPLSRGTGEHGMGVLAGSVRAWTAELAEASEEHGADGFVFFPNVGTVAEREESRQRWLHEVVPAVRAAIGR</sequence>
<comment type="caution">
    <text evidence="3">The sequence shown here is derived from an EMBL/GenBank/DDBJ whole genome shotgun (WGS) entry which is preliminary data.</text>
</comment>
<dbReference type="PANTHER" id="PTHR43244">
    <property type="match status" value="1"/>
</dbReference>
<dbReference type="PANTHER" id="PTHR43244:SF1">
    <property type="entry name" value="5,10-METHYLENETETRAHYDROMETHANOPTERIN REDUCTASE"/>
    <property type="match status" value="1"/>
</dbReference>
<evidence type="ECO:0000313" key="3">
    <source>
        <dbReference type="EMBL" id="MFC3510052.1"/>
    </source>
</evidence>